<organism evidence="1 2">
    <name type="scientific">Hypoxylon rubiginosum</name>
    <dbReference type="NCBI Taxonomy" id="110542"/>
    <lineage>
        <taxon>Eukaryota</taxon>
        <taxon>Fungi</taxon>
        <taxon>Dikarya</taxon>
        <taxon>Ascomycota</taxon>
        <taxon>Pezizomycotina</taxon>
        <taxon>Sordariomycetes</taxon>
        <taxon>Xylariomycetidae</taxon>
        <taxon>Xylariales</taxon>
        <taxon>Hypoxylaceae</taxon>
        <taxon>Hypoxylon</taxon>
    </lineage>
</organism>
<reference evidence="1 2" key="1">
    <citation type="journal article" date="2022" name="New Phytol.">
        <title>Ecological generalism drives hyperdiversity of secondary metabolite gene clusters in xylarialean endophytes.</title>
        <authorList>
            <person name="Franco M.E.E."/>
            <person name="Wisecaver J.H."/>
            <person name="Arnold A.E."/>
            <person name="Ju Y.M."/>
            <person name="Slot J.C."/>
            <person name="Ahrendt S."/>
            <person name="Moore L.P."/>
            <person name="Eastman K.E."/>
            <person name="Scott K."/>
            <person name="Konkel Z."/>
            <person name="Mondo S.J."/>
            <person name="Kuo A."/>
            <person name="Hayes R.D."/>
            <person name="Haridas S."/>
            <person name="Andreopoulos B."/>
            <person name="Riley R."/>
            <person name="LaButti K."/>
            <person name="Pangilinan J."/>
            <person name="Lipzen A."/>
            <person name="Amirebrahimi M."/>
            <person name="Yan J."/>
            <person name="Adam C."/>
            <person name="Keymanesh K."/>
            <person name="Ng V."/>
            <person name="Louie K."/>
            <person name="Northen T."/>
            <person name="Drula E."/>
            <person name="Henrissat B."/>
            <person name="Hsieh H.M."/>
            <person name="Youens-Clark K."/>
            <person name="Lutzoni F."/>
            <person name="Miadlikowska J."/>
            <person name="Eastwood D.C."/>
            <person name="Hamelin R.C."/>
            <person name="Grigoriev I.V."/>
            <person name="U'Ren J.M."/>
        </authorList>
    </citation>
    <scope>NUCLEOTIDE SEQUENCE [LARGE SCALE GENOMIC DNA]</scope>
    <source>
        <strain evidence="1 2">ER1909</strain>
    </source>
</reference>
<protein>
    <submittedName>
        <fullName evidence="1">Uncharacterized protein</fullName>
    </submittedName>
</protein>
<dbReference type="EMBL" id="MU394405">
    <property type="protein sequence ID" value="KAI6081163.1"/>
    <property type="molecule type" value="Genomic_DNA"/>
</dbReference>
<comment type="caution">
    <text evidence="1">The sequence shown here is derived from an EMBL/GenBank/DDBJ whole genome shotgun (WGS) entry which is preliminary data.</text>
</comment>
<dbReference type="Proteomes" id="UP001497680">
    <property type="component" value="Unassembled WGS sequence"/>
</dbReference>
<name>A0ACC0CL33_9PEZI</name>
<evidence type="ECO:0000313" key="2">
    <source>
        <dbReference type="Proteomes" id="UP001497680"/>
    </source>
</evidence>
<gene>
    <name evidence="1" type="ORF">F4821DRAFT_249906</name>
</gene>
<sequence>MPGSFYSSSPYHRRLAIVVIAISHVDLVSLSLLSYSSRLDFLGDRRQGGSQQRRYYTPEIFHTKFQCSLAMLG</sequence>
<evidence type="ECO:0000313" key="1">
    <source>
        <dbReference type="EMBL" id="KAI6081163.1"/>
    </source>
</evidence>
<accession>A0ACC0CL33</accession>
<keyword evidence="2" id="KW-1185">Reference proteome</keyword>
<proteinExistence type="predicted"/>